<dbReference type="GO" id="GO:0003677">
    <property type="term" value="F:DNA binding"/>
    <property type="evidence" value="ECO:0007669"/>
    <property type="project" value="UniProtKB-KW"/>
</dbReference>
<dbReference type="Pfam" id="PF09182">
    <property type="entry name" value="PuR_N"/>
    <property type="match status" value="1"/>
</dbReference>
<dbReference type="InterPro" id="IPR029057">
    <property type="entry name" value="PRTase-like"/>
</dbReference>
<evidence type="ECO:0000256" key="5">
    <source>
        <dbReference type="ARBA" id="ARBA00049656"/>
    </source>
</evidence>
<proteinExistence type="inferred from homology"/>
<dbReference type="STRING" id="546269.HMPREF0389_00591"/>
<dbReference type="InterPro" id="IPR010078">
    <property type="entry name" value="PurR_Bsub"/>
</dbReference>
<dbReference type="GO" id="GO:0045892">
    <property type="term" value="P:negative regulation of DNA-templated transcription"/>
    <property type="evidence" value="ECO:0007669"/>
    <property type="project" value="InterPro"/>
</dbReference>
<dbReference type="InterPro" id="IPR015265">
    <property type="entry name" value="PuR_N"/>
</dbReference>
<dbReference type="AlphaFoldDB" id="D6GSN3"/>
<evidence type="ECO:0000259" key="7">
    <source>
        <dbReference type="Pfam" id="PF09182"/>
    </source>
</evidence>
<reference evidence="9" key="1">
    <citation type="submission" date="2010-12" db="EMBL/GenBank/DDBJ databases">
        <title>The genome sequence of Filifactor alocis strain ATCC 35896.</title>
        <authorList>
            <consortium name="The Broad Institute Genome Sequencing Platform"/>
            <person name="Ward D."/>
            <person name="Earl A."/>
            <person name="Feldgarden M."/>
            <person name="Young S.K."/>
            <person name="Gargeya S."/>
            <person name="Zeng Q."/>
            <person name="Alvarado L."/>
            <person name="Berlin A."/>
            <person name="Bochicchio J."/>
            <person name="Chapman S.B."/>
            <person name="Chen Z."/>
            <person name="Freedman E."/>
            <person name="Gellesch M."/>
            <person name="Goldberg J."/>
            <person name="Griggs A."/>
            <person name="Gujja S."/>
            <person name="Heilman E."/>
            <person name="Heiman D."/>
            <person name="Howarth C."/>
            <person name="Mehta T."/>
            <person name="Neiman D."/>
            <person name="Pearson M."/>
            <person name="Roberts A."/>
            <person name="Saif S."/>
            <person name="Shea T."/>
            <person name="Shenoy N."/>
            <person name="Sisk P."/>
            <person name="Stolte C."/>
            <person name="Sykes S."/>
            <person name="White J."/>
            <person name="Yandava C."/>
            <person name="Izard J."/>
            <person name="Blanton J.M."/>
            <person name="Baranova O.V."/>
            <person name="Tanner A.C."/>
            <person name="Dewhirst F.E."/>
            <person name="Haas B."/>
            <person name="Nusbaum C."/>
            <person name="Birren B."/>
        </authorList>
    </citation>
    <scope>NUCLEOTIDE SEQUENCE [LARGE SCALE GENOMIC DNA]</scope>
    <source>
        <strain evidence="9">ATCC 35896 / D40 B5</strain>
    </source>
</reference>
<dbReference type="EMBL" id="CP002390">
    <property type="protein sequence ID" value="EFE28674.1"/>
    <property type="molecule type" value="Genomic_DNA"/>
</dbReference>
<name>D6GSN3_FILAD</name>
<dbReference type="PATRIC" id="fig|546269.5.peg.1067"/>
<keyword evidence="9" id="KW-1185">Reference proteome</keyword>
<dbReference type="InterPro" id="IPR050118">
    <property type="entry name" value="Pur/Pyrimidine_PRTase"/>
</dbReference>
<dbReference type="Pfam" id="PF00156">
    <property type="entry name" value="Pribosyltran"/>
    <property type="match status" value="1"/>
</dbReference>
<dbReference type="CDD" id="cd06223">
    <property type="entry name" value="PRTases_typeI"/>
    <property type="match status" value="1"/>
</dbReference>
<gene>
    <name evidence="8" type="primary">purR</name>
    <name evidence="8" type="ordered locus">HMPREF0389_00591</name>
</gene>
<protein>
    <submittedName>
        <fullName evidence="8">Pur operon repressor PurR</fullName>
    </submittedName>
</protein>
<dbReference type="KEGG" id="faa:HMPREF0389_00591"/>
<sequence>MKMKKTERIGAIVKILLDNPNKIFTLGNFADEFHTAKSTLSEDIVVVKNVFQRLNLGKIITISGASGGMKYIPYMNSENILEVLTELCEKISDPERQLVGDFFYLIDLIYNPVYTRQIGEIFASIIDYSETDYVVTIETKGIPMALMTARAMNLPLVIIRKNIKVSEGPTVGINYLSGTSGTIQSMSLSRKSIKPNSKVILIDDFMRKGGTLKGMEELMKEFSAEVVARGVFMEANPNEKKEIDNYISLIHIQSQGDEKIIVPNRKALDCNTTSKSVSI</sequence>
<dbReference type="Gene3D" id="1.10.10.10">
    <property type="entry name" value="Winged helix-like DNA-binding domain superfamily/Winged helix DNA-binding domain"/>
    <property type="match status" value="1"/>
</dbReference>
<evidence type="ECO:0000256" key="1">
    <source>
        <dbReference type="ARBA" id="ARBA00011738"/>
    </source>
</evidence>
<comment type="subunit">
    <text evidence="1">Homodimer.</text>
</comment>
<evidence type="ECO:0000259" key="6">
    <source>
        <dbReference type="Pfam" id="PF00156"/>
    </source>
</evidence>
<feature type="domain" description="Phosphoribosyltransferase" evidence="6">
    <location>
        <begin position="115"/>
        <end position="253"/>
    </location>
</feature>
<dbReference type="NCBIfam" id="TIGR01743">
    <property type="entry name" value="purR_Bsub"/>
    <property type="match status" value="1"/>
</dbReference>
<dbReference type="eggNOG" id="COG0503">
    <property type="taxonomic scope" value="Bacteria"/>
</dbReference>
<keyword evidence="4" id="KW-0804">Transcription</keyword>
<keyword evidence="3" id="KW-0238">DNA-binding</keyword>
<dbReference type="Gene3D" id="3.40.50.2020">
    <property type="match status" value="1"/>
</dbReference>
<evidence type="ECO:0000256" key="3">
    <source>
        <dbReference type="ARBA" id="ARBA00023125"/>
    </source>
</evidence>
<dbReference type="Proteomes" id="UP000007468">
    <property type="component" value="Chromosome"/>
</dbReference>
<dbReference type="GO" id="GO:0045982">
    <property type="term" value="P:negative regulation of purine nucleobase metabolic process"/>
    <property type="evidence" value="ECO:0007669"/>
    <property type="project" value="InterPro"/>
</dbReference>
<dbReference type="InterPro" id="IPR036388">
    <property type="entry name" value="WH-like_DNA-bd_sf"/>
</dbReference>
<feature type="domain" description="Bacterial purine repressor N-terminal" evidence="7">
    <location>
        <begin position="4"/>
        <end position="73"/>
    </location>
</feature>
<dbReference type="PANTHER" id="PTHR43864:SF2">
    <property type="entry name" value="PUR OPERON REPRESSOR"/>
    <property type="match status" value="1"/>
</dbReference>
<dbReference type="InterPro" id="IPR036390">
    <property type="entry name" value="WH_DNA-bd_sf"/>
</dbReference>
<dbReference type="SUPFAM" id="SSF53271">
    <property type="entry name" value="PRTase-like"/>
    <property type="match status" value="1"/>
</dbReference>
<evidence type="ECO:0000256" key="4">
    <source>
        <dbReference type="ARBA" id="ARBA00023163"/>
    </source>
</evidence>
<organism evidence="8 9">
    <name type="scientific">Filifactor alocis (strain ATCC 35896 / CCUG 47790 / D40 B5)</name>
    <name type="common">Fusobacterium alocis</name>
    <dbReference type="NCBI Taxonomy" id="546269"/>
    <lineage>
        <taxon>Bacteria</taxon>
        <taxon>Bacillati</taxon>
        <taxon>Bacillota</taxon>
        <taxon>Clostridia</taxon>
        <taxon>Peptostreptococcales</taxon>
        <taxon>Filifactoraceae</taxon>
        <taxon>Filifactor</taxon>
    </lineage>
</organism>
<dbReference type="PANTHER" id="PTHR43864">
    <property type="entry name" value="HYPOXANTHINE/GUANINE PHOSPHORIBOSYLTRANSFERASE"/>
    <property type="match status" value="1"/>
</dbReference>
<dbReference type="InterPro" id="IPR000836">
    <property type="entry name" value="PRTase_dom"/>
</dbReference>
<dbReference type="RefSeq" id="WP_014262632.1">
    <property type="nucleotide sequence ID" value="NC_016630.1"/>
</dbReference>
<keyword evidence="2" id="KW-0805">Transcription regulation</keyword>
<evidence type="ECO:0000313" key="8">
    <source>
        <dbReference type="EMBL" id="EFE28674.1"/>
    </source>
</evidence>
<evidence type="ECO:0000313" key="9">
    <source>
        <dbReference type="Proteomes" id="UP000007468"/>
    </source>
</evidence>
<dbReference type="OrthoDB" id="4213751at2"/>
<dbReference type="SUPFAM" id="SSF46785">
    <property type="entry name" value="Winged helix' DNA-binding domain"/>
    <property type="match status" value="1"/>
</dbReference>
<accession>D6GSN3</accession>
<evidence type="ECO:0000256" key="2">
    <source>
        <dbReference type="ARBA" id="ARBA00023015"/>
    </source>
</evidence>
<comment type="similarity">
    <text evidence="5">Belongs to the purine/pyrimidine phosphoribosyltransferase family. PurR subfamily.</text>
</comment>